<evidence type="ECO:0000256" key="4">
    <source>
        <dbReference type="ARBA" id="ARBA00022729"/>
    </source>
</evidence>
<keyword evidence="4" id="KW-0732">Signal</keyword>
<keyword evidence="3" id="KW-0812">Transmembrane</keyword>
<dbReference type="InterPro" id="IPR031424">
    <property type="entry name" value="QVR-like"/>
</dbReference>
<dbReference type="Proteomes" id="UP000494163">
    <property type="component" value="Chromosome 2L"/>
</dbReference>
<organism evidence="9 11">
    <name type="scientific">Drosophila busckii</name>
    <name type="common">Fruit fly</name>
    <dbReference type="NCBI Taxonomy" id="30019"/>
    <lineage>
        <taxon>Eukaryota</taxon>
        <taxon>Metazoa</taxon>
        <taxon>Ecdysozoa</taxon>
        <taxon>Arthropoda</taxon>
        <taxon>Hexapoda</taxon>
        <taxon>Insecta</taxon>
        <taxon>Pterygota</taxon>
        <taxon>Neoptera</taxon>
        <taxon>Endopterygota</taxon>
        <taxon>Diptera</taxon>
        <taxon>Brachycera</taxon>
        <taxon>Muscomorpha</taxon>
        <taxon>Ephydroidea</taxon>
        <taxon>Drosophilidae</taxon>
        <taxon>Drosophila</taxon>
    </lineage>
</organism>
<evidence type="ECO:0000256" key="6">
    <source>
        <dbReference type="ARBA" id="ARBA00023136"/>
    </source>
</evidence>
<dbReference type="Pfam" id="PF17064">
    <property type="entry name" value="QVR"/>
    <property type="match status" value="1"/>
</dbReference>
<accession>A0A0M4EC76</accession>
<dbReference type="GO" id="GO:0098552">
    <property type="term" value="C:side of membrane"/>
    <property type="evidence" value="ECO:0007669"/>
    <property type="project" value="UniProtKB-KW"/>
</dbReference>
<keyword evidence="11" id="KW-1185">Reference proteome</keyword>
<proteinExistence type="predicted"/>
<name>A0A0M4EC76_DROBS</name>
<dbReference type="STRING" id="30019.A0A0M4EC76"/>
<evidence type="ECO:0000313" key="10">
    <source>
        <dbReference type="EMBL" id="ALC40336.1"/>
    </source>
</evidence>
<evidence type="ECO:0000313" key="9">
    <source>
        <dbReference type="EMBL" id="ALC40326.1"/>
    </source>
</evidence>
<evidence type="ECO:0000256" key="1">
    <source>
        <dbReference type="ARBA" id="ARBA00004589"/>
    </source>
</evidence>
<evidence type="ECO:0000256" key="2">
    <source>
        <dbReference type="ARBA" id="ARBA00022622"/>
    </source>
</evidence>
<gene>
    <name evidence="9" type="ORF">Dbus_chr2Lg2411</name>
    <name evidence="10" type="ORF">Dbus_chr2Lg2421</name>
</gene>
<evidence type="ECO:0000256" key="3">
    <source>
        <dbReference type="ARBA" id="ARBA00022692"/>
    </source>
</evidence>
<keyword evidence="2" id="KW-0336">GPI-anchor</keyword>
<feature type="non-terminal residue" evidence="9">
    <location>
        <position position="1"/>
    </location>
</feature>
<dbReference type="EMBL" id="CP012523">
    <property type="protein sequence ID" value="ALC40326.1"/>
    <property type="molecule type" value="Genomic_DNA"/>
</dbReference>
<evidence type="ECO:0000256" key="5">
    <source>
        <dbReference type="ARBA" id="ARBA00022989"/>
    </source>
</evidence>
<protein>
    <submittedName>
        <fullName evidence="9">CG31675</fullName>
    </submittedName>
</protein>
<evidence type="ECO:0000256" key="8">
    <source>
        <dbReference type="ARBA" id="ARBA00023288"/>
    </source>
</evidence>
<dbReference type="PANTHER" id="PTHR33562">
    <property type="entry name" value="ATILLA, ISOFORM B-RELATED-RELATED"/>
    <property type="match status" value="1"/>
</dbReference>
<dbReference type="EMBL" id="CP012523">
    <property type="protein sequence ID" value="ALC40336.1"/>
    <property type="molecule type" value="Genomic_DNA"/>
</dbReference>
<dbReference type="OrthoDB" id="6083863at2759"/>
<keyword evidence="8" id="KW-0449">Lipoprotein</keyword>
<dbReference type="AlphaFoldDB" id="A0A0M4EC76"/>
<comment type="subcellular location">
    <subcellularLocation>
        <location evidence="1">Membrane</location>
        <topology evidence="1">Lipid-anchor</topology>
        <topology evidence="1">GPI-anchor</topology>
    </subcellularLocation>
</comment>
<keyword evidence="5" id="KW-1133">Transmembrane helix</keyword>
<dbReference type="InterPro" id="IPR050975">
    <property type="entry name" value="Sleep_regulator"/>
</dbReference>
<dbReference type="GO" id="GO:0030431">
    <property type="term" value="P:sleep"/>
    <property type="evidence" value="ECO:0007669"/>
    <property type="project" value="InterPro"/>
</dbReference>
<keyword evidence="7" id="KW-0325">Glycoprotein</keyword>
<evidence type="ECO:0000256" key="7">
    <source>
        <dbReference type="ARBA" id="ARBA00023180"/>
    </source>
</evidence>
<reference evidence="9 11" key="1">
    <citation type="submission" date="2015-08" db="EMBL/GenBank/DDBJ databases">
        <title>Ancestral chromatin configuration constrains chromatin evolution on differentiating sex chromosomes in Drosophila.</title>
        <authorList>
            <person name="Zhou Q."/>
            <person name="Bachtrog D."/>
        </authorList>
    </citation>
    <scope>NUCLEOTIDE SEQUENCE [LARGE SCALE GENOMIC DNA]</scope>
    <source>
        <tissue evidence="9">Whole larvae</tissue>
    </source>
</reference>
<dbReference type="OMA" id="CDSENYC"/>
<dbReference type="PANTHER" id="PTHR33562:SF18">
    <property type="entry name" value="BOUDIN-RELATED"/>
    <property type="match status" value="1"/>
</dbReference>
<sequence length="143" mass="16035">INLKCILFYSQCQTADAIKCYACESVYEASCGENFHIENHFKFDCAHIAPPRFLDHELANKNATACLKRVFRENGVSKYVRGCYFGEVNETEIGCKLDPTLIGVKNSSCHVCSNENFCNTASHIWSQWPALTLALFICAALLL</sequence>
<dbReference type="GO" id="GO:0032222">
    <property type="term" value="P:regulation of synaptic transmission, cholinergic"/>
    <property type="evidence" value="ECO:0007669"/>
    <property type="project" value="InterPro"/>
</dbReference>
<keyword evidence="6" id="KW-0472">Membrane</keyword>
<evidence type="ECO:0000313" key="11">
    <source>
        <dbReference type="Proteomes" id="UP000494163"/>
    </source>
</evidence>